<sequence>MHPRLLLLALLAATTACQREADIQPSAQTLAGEVAGTYQTNAYLDPSSVALSASQMPYAELTTESDSTVTLVYTKLYPVKSSERISNVVLNRQADAIQLRVADSSIGTLQTDRIFTNNGMEKQGKLLRVSVQSDPKRSLYFAGFK</sequence>
<comment type="caution">
    <text evidence="2">The sequence shown here is derived from an EMBL/GenBank/DDBJ whole genome shotgun (WGS) entry which is preliminary data.</text>
</comment>
<feature type="signal peptide" evidence="1">
    <location>
        <begin position="1"/>
        <end position="21"/>
    </location>
</feature>
<feature type="chain" id="PRO_5046304044" description="Lipocalin-like domain-containing protein" evidence="1">
    <location>
        <begin position="22"/>
        <end position="145"/>
    </location>
</feature>
<evidence type="ECO:0008006" key="4">
    <source>
        <dbReference type="Google" id="ProtNLM"/>
    </source>
</evidence>
<name>A0ABR6W0S1_9BACT</name>
<proteinExistence type="predicted"/>
<accession>A0ABR6W0S1</accession>
<dbReference type="Proteomes" id="UP000700732">
    <property type="component" value="Unassembled WGS sequence"/>
</dbReference>
<dbReference type="PROSITE" id="PS51257">
    <property type="entry name" value="PROKAR_LIPOPROTEIN"/>
    <property type="match status" value="1"/>
</dbReference>
<dbReference type="RefSeq" id="WP_186736009.1">
    <property type="nucleotide sequence ID" value="NZ_VFIA01000003.1"/>
</dbReference>
<keyword evidence="1" id="KW-0732">Signal</keyword>
<dbReference type="EMBL" id="VFIA01000003">
    <property type="protein sequence ID" value="MBC3790179.1"/>
    <property type="molecule type" value="Genomic_DNA"/>
</dbReference>
<evidence type="ECO:0000313" key="3">
    <source>
        <dbReference type="Proteomes" id="UP000700732"/>
    </source>
</evidence>
<organism evidence="2 3">
    <name type="scientific">Spirosoma utsteinense</name>
    <dbReference type="NCBI Taxonomy" id="2585773"/>
    <lineage>
        <taxon>Bacteria</taxon>
        <taxon>Pseudomonadati</taxon>
        <taxon>Bacteroidota</taxon>
        <taxon>Cytophagia</taxon>
        <taxon>Cytophagales</taxon>
        <taxon>Cytophagaceae</taxon>
        <taxon>Spirosoma</taxon>
    </lineage>
</organism>
<reference evidence="2 3" key="1">
    <citation type="submission" date="2019-06" db="EMBL/GenBank/DDBJ databases">
        <title>Spirosoma utsteinense sp. nov. isolated from Antarctic ice-free soils.</title>
        <authorList>
            <person name="Tahon G."/>
        </authorList>
    </citation>
    <scope>NUCLEOTIDE SEQUENCE [LARGE SCALE GENOMIC DNA]</scope>
    <source>
        <strain evidence="2 3">LMG 31447</strain>
    </source>
</reference>
<gene>
    <name evidence="2" type="ORF">FH603_664</name>
</gene>
<protein>
    <recommendedName>
        <fullName evidence="4">Lipocalin-like domain-containing protein</fullName>
    </recommendedName>
</protein>
<evidence type="ECO:0000256" key="1">
    <source>
        <dbReference type="SAM" id="SignalP"/>
    </source>
</evidence>
<keyword evidence="3" id="KW-1185">Reference proteome</keyword>
<evidence type="ECO:0000313" key="2">
    <source>
        <dbReference type="EMBL" id="MBC3790179.1"/>
    </source>
</evidence>